<evidence type="ECO:0000256" key="4">
    <source>
        <dbReference type="ARBA" id="ARBA00022840"/>
    </source>
</evidence>
<evidence type="ECO:0000313" key="8">
    <source>
        <dbReference type="Proteomes" id="UP001352223"/>
    </source>
</evidence>
<evidence type="ECO:0000256" key="3">
    <source>
        <dbReference type="ARBA" id="ARBA00022777"/>
    </source>
</evidence>
<organism evidence="7 8">
    <name type="scientific">Streptomyces kunmingensis</name>
    <dbReference type="NCBI Taxonomy" id="68225"/>
    <lineage>
        <taxon>Bacteria</taxon>
        <taxon>Bacillati</taxon>
        <taxon>Actinomycetota</taxon>
        <taxon>Actinomycetes</taxon>
        <taxon>Kitasatosporales</taxon>
        <taxon>Streptomycetaceae</taxon>
        <taxon>Streptomyces</taxon>
    </lineage>
</organism>
<gene>
    <name evidence="7" type="ORF">OKJ48_18375</name>
</gene>
<dbReference type="SUPFAM" id="SSF56112">
    <property type="entry name" value="Protein kinase-like (PK-like)"/>
    <property type="match status" value="1"/>
</dbReference>
<feature type="domain" description="Protein kinase" evidence="6">
    <location>
        <begin position="1"/>
        <end position="313"/>
    </location>
</feature>
<dbReference type="PROSITE" id="PS50011">
    <property type="entry name" value="PROTEIN_KINASE_DOM"/>
    <property type="match status" value="1"/>
</dbReference>
<dbReference type="RefSeq" id="WP_324769667.1">
    <property type="nucleotide sequence ID" value="NZ_BAAATS010000019.1"/>
</dbReference>
<evidence type="ECO:0000256" key="2">
    <source>
        <dbReference type="ARBA" id="ARBA00022741"/>
    </source>
</evidence>
<protein>
    <submittedName>
        <fullName evidence="7">Serine/threonine protein kinase</fullName>
    </submittedName>
</protein>
<name>A0ABU6CC58_9ACTN</name>
<evidence type="ECO:0000256" key="5">
    <source>
        <dbReference type="SAM" id="MobiDB-lite"/>
    </source>
</evidence>
<dbReference type="InterPro" id="IPR011009">
    <property type="entry name" value="Kinase-like_dom_sf"/>
</dbReference>
<comment type="caution">
    <text evidence="7">The sequence shown here is derived from an EMBL/GenBank/DDBJ whole genome shotgun (WGS) entry which is preliminary data.</text>
</comment>
<keyword evidence="1" id="KW-0808">Transferase</keyword>
<dbReference type="Gene3D" id="1.10.510.10">
    <property type="entry name" value="Transferase(Phosphotransferase) domain 1"/>
    <property type="match status" value="1"/>
</dbReference>
<dbReference type="Proteomes" id="UP001352223">
    <property type="component" value="Unassembled WGS sequence"/>
</dbReference>
<keyword evidence="3 7" id="KW-0418">Kinase</keyword>
<evidence type="ECO:0000256" key="1">
    <source>
        <dbReference type="ARBA" id="ARBA00022679"/>
    </source>
</evidence>
<feature type="region of interest" description="Disordered" evidence="5">
    <location>
        <begin position="294"/>
        <end position="325"/>
    </location>
</feature>
<dbReference type="PANTHER" id="PTHR43289">
    <property type="entry name" value="MITOGEN-ACTIVATED PROTEIN KINASE KINASE KINASE 20-RELATED"/>
    <property type="match status" value="1"/>
</dbReference>
<sequence>MLLTPLDRSGAGGGTTAPAVRHIARTPEGDRTVLLSAPLPGVDPARFMAEADASRYLVGNWVLPAVEFAGPGERAWHAAPYLPVLPLPTALAVHGGPLPERTVRALGVALAETLSVIHGQHLVHAGVSPAAVLIAHDGPRLGSFGAVRAAAPDGIVRGCGLPGVDASALAPEQAAGGMPRPLGDVYGLGATLAYAATGSTMPERDELPPWLRSVVGACLSRDPAHRPQLAQMLAQLGSDVGPDSGPGGPGGPAVQAQGFGAPDRAAALLGPGWLPARIAAALAHQAASVLAAETAVEPQPTPPTPQASAHAVHSGPRTPHTPHMY</sequence>
<keyword evidence="4" id="KW-0067">ATP-binding</keyword>
<reference evidence="7 8" key="1">
    <citation type="submission" date="2022-10" db="EMBL/GenBank/DDBJ databases">
        <authorList>
            <person name="Xie J."/>
            <person name="Shen N."/>
        </authorList>
    </citation>
    <scope>NUCLEOTIDE SEQUENCE [LARGE SCALE GENOMIC DNA]</scope>
    <source>
        <strain evidence="7 8">DSM 41681</strain>
    </source>
</reference>
<keyword evidence="2" id="KW-0547">Nucleotide-binding</keyword>
<feature type="region of interest" description="Disordered" evidence="5">
    <location>
        <begin position="237"/>
        <end position="258"/>
    </location>
</feature>
<dbReference type="SMART" id="SM00220">
    <property type="entry name" value="S_TKc"/>
    <property type="match status" value="1"/>
</dbReference>
<dbReference type="EMBL" id="JAOZYB010000131">
    <property type="protein sequence ID" value="MEB3962202.1"/>
    <property type="molecule type" value="Genomic_DNA"/>
</dbReference>
<accession>A0ABU6CC58</accession>
<proteinExistence type="predicted"/>
<dbReference type="InterPro" id="IPR000719">
    <property type="entry name" value="Prot_kinase_dom"/>
</dbReference>
<dbReference type="PANTHER" id="PTHR43289:SF34">
    <property type="entry name" value="SERINE_THREONINE-PROTEIN KINASE YBDM-RELATED"/>
    <property type="match status" value="1"/>
</dbReference>
<dbReference type="GO" id="GO:0004674">
    <property type="term" value="F:protein serine/threonine kinase activity"/>
    <property type="evidence" value="ECO:0007669"/>
    <property type="project" value="UniProtKB-KW"/>
</dbReference>
<evidence type="ECO:0000313" key="7">
    <source>
        <dbReference type="EMBL" id="MEB3962202.1"/>
    </source>
</evidence>
<keyword evidence="7" id="KW-0723">Serine/threonine-protein kinase</keyword>
<keyword evidence="8" id="KW-1185">Reference proteome</keyword>
<evidence type="ECO:0000259" key="6">
    <source>
        <dbReference type="PROSITE" id="PS50011"/>
    </source>
</evidence>